<sequence>MWIIYGVLLLSLEAVHCGWDYYGSIDTYFEPDFYISKMPMRNGVELYMQTKDFYRVLGVEVETAGKMKVDAEVNGNLIRIPNAPEYVCLNFRLEKDFFARRCIFLERLYGRIDMSFNLHIETLHNALQSYRIQWRASEDENFGILVYNTTHMKHLVQKTSFTELFYLRPGTTYVICVSSNVGRLQITCSTWKTNNWGLDTESMDSIKALPIPVQLEELGHTWAHIVWKPAKAYKRGLILAPEAYLLLAQQVGSNCPEQAIQVIQTAADEGVQETRSVVQAIKRAYFEPCMDINVIERHPHCSCSFKDRPVWIDGIPYRNIDRRNYSFELTINNLERNKVYNFTVIPLVPFFAVSTWLHMHVSVFGQTETKFHGNAVPSIFISVLCFFGVLGIIAYLAVGHYLHKKTVKEHKPDASHCGNNIYVGDYMEPRPAGVASEYEDEYTLPATCVQPAIHSSVQGRNASATLPRIPALLPEKGTSVLRTKNPANLLFFKRTSVENPAYMEPHKDNLDNNYEELNPNSG</sequence>
<dbReference type="AlphaFoldDB" id="A0A0X3PD24"/>
<gene>
    <name evidence="4" type="ORF">TR104668</name>
</gene>
<evidence type="ECO:0008006" key="5">
    <source>
        <dbReference type="Google" id="ProtNLM"/>
    </source>
</evidence>
<protein>
    <recommendedName>
        <fullName evidence="5">Fibronectin type-III domain-containing protein</fullName>
    </recommendedName>
</protein>
<feature type="transmembrane region" description="Helical" evidence="2">
    <location>
        <begin position="339"/>
        <end position="359"/>
    </location>
</feature>
<keyword evidence="2" id="KW-0472">Membrane</keyword>
<feature type="transmembrane region" description="Helical" evidence="2">
    <location>
        <begin position="379"/>
        <end position="402"/>
    </location>
</feature>
<proteinExistence type="predicted"/>
<organism evidence="4">
    <name type="scientific">Schistocephalus solidus</name>
    <name type="common">Tapeworm</name>
    <dbReference type="NCBI Taxonomy" id="70667"/>
    <lineage>
        <taxon>Eukaryota</taxon>
        <taxon>Metazoa</taxon>
        <taxon>Spiralia</taxon>
        <taxon>Lophotrochozoa</taxon>
        <taxon>Platyhelminthes</taxon>
        <taxon>Cestoda</taxon>
        <taxon>Eucestoda</taxon>
        <taxon>Diphyllobothriidea</taxon>
        <taxon>Diphyllobothriidae</taxon>
        <taxon>Schistocephalus</taxon>
    </lineage>
</organism>
<keyword evidence="3" id="KW-0732">Signal</keyword>
<evidence type="ECO:0000256" key="2">
    <source>
        <dbReference type="SAM" id="Phobius"/>
    </source>
</evidence>
<accession>A0A0X3PD24</accession>
<dbReference type="EMBL" id="GEEE01014015">
    <property type="protein sequence ID" value="JAP49210.1"/>
    <property type="molecule type" value="Transcribed_RNA"/>
</dbReference>
<feature type="chain" id="PRO_5007051036" description="Fibronectin type-III domain-containing protein" evidence="3">
    <location>
        <begin position="18"/>
        <end position="522"/>
    </location>
</feature>
<evidence type="ECO:0000256" key="1">
    <source>
        <dbReference type="SAM" id="MobiDB-lite"/>
    </source>
</evidence>
<feature type="region of interest" description="Disordered" evidence="1">
    <location>
        <begin position="502"/>
        <end position="522"/>
    </location>
</feature>
<evidence type="ECO:0000313" key="4">
    <source>
        <dbReference type="EMBL" id="JAP49210.1"/>
    </source>
</evidence>
<keyword evidence="2" id="KW-1133">Transmembrane helix</keyword>
<evidence type="ECO:0000256" key="3">
    <source>
        <dbReference type="SAM" id="SignalP"/>
    </source>
</evidence>
<feature type="signal peptide" evidence="3">
    <location>
        <begin position="1"/>
        <end position="17"/>
    </location>
</feature>
<name>A0A0X3PD24_SCHSO</name>
<reference evidence="4" key="1">
    <citation type="submission" date="2016-01" db="EMBL/GenBank/DDBJ databases">
        <title>Reference transcriptome for the parasite Schistocephalus solidus: insights into the molecular evolution of parasitism.</title>
        <authorList>
            <person name="Hebert F.O."/>
            <person name="Grambauer S."/>
            <person name="Barber I."/>
            <person name="Landry C.R."/>
            <person name="Aubin-Horth N."/>
        </authorList>
    </citation>
    <scope>NUCLEOTIDE SEQUENCE</scope>
</reference>
<keyword evidence="2" id="KW-0812">Transmembrane</keyword>